<proteinExistence type="predicted"/>
<reference evidence="2" key="1">
    <citation type="journal article" date="2011" name="PLoS Genet.">
        <title>Genomic analysis of the necrotrophic fungal pathogens Sclerotinia sclerotiorum and Botrytis cinerea.</title>
        <authorList>
            <person name="Amselem J."/>
            <person name="Cuomo C.A."/>
            <person name="van Kan J.A."/>
            <person name="Viaud M."/>
            <person name="Benito E.P."/>
            <person name="Couloux A."/>
            <person name="Coutinho P.M."/>
            <person name="de Vries R.P."/>
            <person name="Dyer P.S."/>
            <person name="Fillinger S."/>
            <person name="Fournier E."/>
            <person name="Gout L."/>
            <person name="Hahn M."/>
            <person name="Kohn L."/>
            <person name="Lapalu N."/>
            <person name="Plummer K.M."/>
            <person name="Pradier J.M."/>
            <person name="Quevillon E."/>
            <person name="Sharon A."/>
            <person name="Simon A."/>
            <person name="ten Have A."/>
            <person name="Tudzynski B."/>
            <person name="Tudzynski P."/>
            <person name="Wincker P."/>
            <person name="Andrew M."/>
            <person name="Anthouard V."/>
            <person name="Beever R.E."/>
            <person name="Beffa R."/>
            <person name="Benoit I."/>
            <person name="Bouzid O."/>
            <person name="Brault B."/>
            <person name="Chen Z."/>
            <person name="Choquer M."/>
            <person name="Collemare J."/>
            <person name="Cotton P."/>
            <person name="Danchin E.G."/>
            <person name="Da Silva C."/>
            <person name="Gautier A."/>
            <person name="Giraud C."/>
            <person name="Giraud T."/>
            <person name="Gonzalez C."/>
            <person name="Grossetete S."/>
            <person name="Guldener U."/>
            <person name="Henrissat B."/>
            <person name="Howlett B.J."/>
            <person name="Kodira C."/>
            <person name="Kretschmer M."/>
            <person name="Lappartient A."/>
            <person name="Leroch M."/>
            <person name="Levis C."/>
            <person name="Mauceli E."/>
            <person name="Neuveglise C."/>
            <person name="Oeser B."/>
            <person name="Pearson M."/>
            <person name="Poulain J."/>
            <person name="Poussereau N."/>
            <person name="Quesneville H."/>
            <person name="Rascle C."/>
            <person name="Schumacher J."/>
            <person name="Segurens B."/>
            <person name="Sexton A."/>
            <person name="Silva E."/>
            <person name="Sirven C."/>
            <person name="Soanes D.M."/>
            <person name="Talbot N.J."/>
            <person name="Templeton M."/>
            <person name="Yandava C."/>
            <person name="Yarden O."/>
            <person name="Zeng Q."/>
            <person name="Rollins J.A."/>
            <person name="Lebrun M.H."/>
            <person name="Dickman M."/>
        </authorList>
    </citation>
    <scope>NUCLEOTIDE SEQUENCE [LARGE SCALE GENOMIC DNA]</scope>
    <source>
        <strain evidence="2">T4</strain>
    </source>
</reference>
<accession>G2Y6C6</accession>
<dbReference type="InParanoid" id="G2Y6C6"/>
<dbReference type="Proteomes" id="UP000008177">
    <property type="component" value="Unplaced contigs"/>
</dbReference>
<name>G2Y6C6_BOTF4</name>
<gene>
    <name evidence="1" type="ORF">BofuT4_uP111910.1</name>
</gene>
<evidence type="ECO:0000313" key="1">
    <source>
        <dbReference type="EMBL" id="CCD48178.1"/>
    </source>
</evidence>
<dbReference type="AlphaFoldDB" id="G2Y6C6"/>
<sequence>MPSYLIGVVEPILIKSVAISRFQQVDQRGPSLYSSGRVRAK</sequence>
<evidence type="ECO:0000313" key="2">
    <source>
        <dbReference type="Proteomes" id="UP000008177"/>
    </source>
</evidence>
<dbReference type="HOGENOM" id="CLU_3279372_0_0_1"/>
<dbReference type="EMBL" id="FQ790291">
    <property type="protein sequence ID" value="CCD48178.1"/>
    <property type="molecule type" value="Genomic_DNA"/>
</dbReference>
<organism evidence="1 2">
    <name type="scientific">Botryotinia fuckeliana (strain T4)</name>
    <name type="common">Noble rot fungus</name>
    <name type="synonym">Botrytis cinerea</name>
    <dbReference type="NCBI Taxonomy" id="999810"/>
    <lineage>
        <taxon>Eukaryota</taxon>
        <taxon>Fungi</taxon>
        <taxon>Dikarya</taxon>
        <taxon>Ascomycota</taxon>
        <taxon>Pezizomycotina</taxon>
        <taxon>Leotiomycetes</taxon>
        <taxon>Helotiales</taxon>
        <taxon>Sclerotiniaceae</taxon>
        <taxon>Botrytis</taxon>
    </lineage>
</organism>
<protein>
    <submittedName>
        <fullName evidence="1">Uncharacterized protein</fullName>
    </submittedName>
</protein>